<proteinExistence type="predicted"/>
<protein>
    <submittedName>
        <fullName evidence="1">Uncharacterized protein</fullName>
    </submittedName>
</protein>
<organism evidence="1 2">
    <name type="scientific">Cloeon dipterum</name>
    <dbReference type="NCBI Taxonomy" id="197152"/>
    <lineage>
        <taxon>Eukaryota</taxon>
        <taxon>Metazoa</taxon>
        <taxon>Ecdysozoa</taxon>
        <taxon>Arthropoda</taxon>
        <taxon>Hexapoda</taxon>
        <taxon>Insecta</taxon>
        <taxon>Pterygota</taxon>
        <taxon>Palaeoptera</taxon>
        <taxon>Ephemeroptera</taxon>
        <taxon>Pisciforma</taxon>
        <taxon>Baetidae</taxon>
        <taxon>Cloeon</taxon>
    </lineage>
</organism>
<sequence>MHTHENKMEFLSNPNCRKLISISAPEMRDKVLQELLRTRRPGQTKTIEEFNSMKQSVLVLMNTRTKQLDLDLLMTFHPDNNYPYSTDEFYQDFLQTLKMVSIDAPNVGHLKIPQQSNSLQNSIGKILIGLLSSLKELIILEIVGHSTKVDYALLCAKLSNLQVLSVDLTNFDSKNMSEEQIRSSFQHLRLLEGDMSHKTRCMIWKVLPQLDIVSDVRKMGLTLEEFLEDDTFPRARKYFNHEEHNYSVCPTFPEFPMLRHLEIDYDKRISNNSQSLQVPTTLESLILYFWFLHGSVDAELLQYGANIRRLSLNSDGLSRIDLHLISELCPKLEVLLLRSVGVSENPSEQAIFLNLTEIVWDDIFCSVEGSLAAVLASAPNLQKLRLKCRYNKPDNLKVMKNLIIEKKILGSLQSLHWELCESTSEPVFKEIAAILKIVSATIPDLRDLKISILWNASKYVNMARSIHGSFITQALFGWSDDHLVEILNLYK</sequence>
<dbReference type="Proteomes" id="UP000494165">
    <property type="component" value="Unassembled WGS sequence"/>
</dbReference>
<reference evidence="1 2" key="1">
    <citation type="submission" date="2020-04" db="EMBL/GenBank/DDBJ databases">
        <authorList>
            <person name="Alioto T."/>
            <person name="Alioto T."/>
            <person name="Gomez Garrido J."/>
        </authorList>
    </citation>
    <scope>NUCLEOTIDE SEQUENCE [LARGE SCALE GENOMIC DNA]</scope>
</reference>
<dbReference type="Gene3D" id="3.80.10.10">
    <property type="entry name" value="Ribonuclease Inhibitor"/>
    <property type="match status" value="1"/>
</dbReference>
<dbReference type="OrthoDB" id="1891924at2759"/>
<dbReference type="EMBL" id="CADEPI010000646">
    <property type="protein sequence ID" value="CAB3387893.1"/>
    <property type="molecule type" value="Genomic_DNA"/>
</dbReference>
<evidence type="ECO:0000313" key="2">
    <source>
        <dbReference type="Proteomes" id="UP000494165"/>
    </source>
</evidence>
<keyword evidence="2" id="KW-1185">Reference proteome</keyword>
<dbReference type="InterPro" id="IPR032675">
    <property type="entry name" value="LRR_dom_sf"/>
</dbReference>
<evidence type="ECO:0000313" key="1">
    <source>
        <dbReference type="EMBL" id="CAB3387893.1"/>
    </source>
</evidence>
<dbReference type="AlphaFoldDB" id="A0A8S1E4N5"/>
<dbReference type="SUPFAM" id="SSF52047">
    <property type="entry name" value="RNI-like"/>
    <property type="match status" value="1"/>
</dbReference>
<comment type="caution">
    <text evidence="1">The sequence shown here is derived from an EMBL/GenBank/DDBJ whole genome shotgun (WGS) entry which is preliminary data.</text>
</comment>
<gene>
    <name evidence="1" type="ORF">CLODIP_2_CD10951</name>
</gene>
<name>A0A8S1E4N5_9INSE</name>
<accession>A0A8S1E4N5</accession>